<dbReference type="Proteomes" id="UP000821837">
    <property type="component" value="Chromosome 6"/>
</dbReference>
<accession>A0A9D4PNI7</accession>
<comment type="caution">
    <text evidence="2">The sequence shown here is derived from an EMBL/GenBank/DDBJ whole genome shotgun (WGS) entry which is preliminary data.</text>
</comment>
<dbReference type="OrthoDB" id="5422061at2759"/>
<evidence type="ECO:0000313" key="3">
    <source>
        <dbReference type="Proteomes" id="UP000821837"/>
    </source>
</evidence>
<dbReference type="AlphaFoldDB" id="A0A9D4PNI7"/>
<dbReference type="InterPro" id="IPR018586">
    <property type="entry name" value="Brinker_DNA-bd"/>
</dbReference>
<proteinExistence type="predicted"/>
<keyword evidence="3" id="KW-1185">Reference proteome</keyword>
<reference evidence="2" key="1">
    <citation type="journal article" date="2020" name="Cell">
        <title>Large-Scale Comparative Analyses of Tick Genomes Elucidate Their Genetic Diversity and Vector Capacities.</title>
        <authorList>
            <consortium name="Tick Genome and Microbiome Consortium (TIGMIC)"/>
            <person name="Jia N."/>
            <person name="Wang J."/>
            <person name="Shi W."/>
            <person name="Du L."/>
            <person name="Sun Y."/>
            <person name="Zhan W."/>
            <person name="Jiang J.F."/>
            <person name="Wang Q."/>
            <person name="Zhang B."/>
            <person name="Ji P."/>
            <person name="Bell-Sakyi L."/>
            <person name="Cui X.M."/>
            <person name="Yuan T.T."/>
            <person name="Jiang B.G."/>
            <person name="Yang W.F."/>
            <person name="Lam T.T."/>
            <person name="Chang Q.C."/>
            <person name="Ding S.J."/>
            <person name="Wang X.J."/>
            <person name="Zhu J.G."/>
            <person name="Ruan X.D."/>
            <person name="Zhao L."/>
            <person name="Wei J.T."/>
            <person name="Ye R.Z."/>
            <person name="Que T.C."/>
            <person name="Du C.H."/>
            <person name="Zhou Y.H."/>
            <person name="Cheng J.X."/>
            <person name="Dai P.F."/>
            <person name="Guo W.B."/>
            <person name="Han X.H."/>
            <person name="Huang E.J."/>
            <person name="Li L.F."/>
            <person name="Wei W."/>
            <person name="Gao Y.C."/>
            <person name="Liu J.Z."/>
            <person name="Shao H.Z."/>
            <person name="Wang X."/>
            <person name="Wang C.C."/>
            <person name="Yang T.C."/>
            <person name="Huo Q.B."/>
            <person name="Li W."/>
            <person name="Chen H.Y."/>
            <person name="Chen S.E."/>
            <person name="Zhou L.G."/>
            <person name="Ni X.B."/>
            <person name="Tian J.H."/>
            <person name="Sheng Y."/>
            <person name="Liu T."/>
            <person name="Pan Y.S."/>
            <person name="Xia L.Y."/>
            <person name="Li J."/>
            <person name="Zhao F."/>
            <person name="Cao W.C."/>
        </authorList>
    </citation>
    <scope>NUCLEOTIDE SEQUENCE</scope>
    <source>
        <strain evidence="2">Rsan-2018</strain>
    </source>
</reference>
<sequence length="249" mass="26707">MTPAAKKGKYDAKFKLQVIEFAERFSNRAAGTKFGLNESTIRGWRKVKKAATTTPPATPPPRGHATTAALGWHQQPQHQTPQVTAYCVPIPPGEQRVRAEPWPRDTSWCGGEPARALAAADASTHYRKCPAREPQASEPPSPARAAAAPAFLPCEYPHGYAPLVPHHAPFQQPPPAPAPSVKRVLLSGSDYGNGFPEVSVPFTVIAEKALRAICDQRGPAAPSPACASNREVFASFLGLTPNRLVDNVT</sequence>
<organism evidence="2 3">
    <name type="scientific">Rhipicephalus sanguineus</name>
    <name type="common">Brown dog tick</name>
    <name type="synonym">Ixodes sanguineus</name>
    <dbReference type="NCBI Taxonomy" id="34632"/>
    <lineage>
        <taxon>Eukaryota</taxon>
        <taxon>Metazoa</taxon>
        <taxon>Ecdysozoa</taxon>
        <taxon>Arthropoda</taxon>
        <taxon>Chelicerata</taxon>
        <taxon>Arachnida</taxon>
        <taxon>Acari</taxon>
        <taxon>Parasitiformes</taxon>
        <taxon>Ixodida</taxon>
        <taxon>Ixodoidea</taxon>
        <taxon>Ixodidae</taxon>
        <taxon>Rhipicephalinae</taxon>
        <taxon>Rhipicephalus</taxon>
        <taxon>Rhipicephalus</taxon>
    </lineage>
</organism>
<dbReference type="Pfam" id="PF09607">
    <property type="entry name" value="BrkDBD"/>
    <property type="match status" value="1"/>
</dbReference>
<gene>
    <name evidence="2" type="ORF">HPB52_007512</name>
</gene>
<dbReference type="EMBL" id="JABSTV010001252">
    <property type="protein sequence ID" value="KAH7947081.1"/>
    <property type="molecule type" value="Genomic_DNA"/>
</dbReference>
<dbReference type="VEuPathDB" id="VectorBase:RSAN_055473"/>
<evidence type="ECO:0000259" key="1">
    <source>
        <dbReference type="Pfam" id="PF09607"/>
    </source>
</evidence>
<reference evidence="2" key="2">
    <citation type="submission" date="2021-09" db="EMBL/GenBank/DDBJ databases">
        <authorList>
            <person name="Jia N."/>
            <person name="Wang J."/>
            <person name="Shi W."/>
            <person name="Du L."/>
            <person name="Sun Y."/>
            <person name="Zhan W."/>
            <person name="Jiang J."/>
            <person name="Wang Q."/>
            <person name="Zhang B."/>
            <person name="Ji P."/>
            <person name="Sakyi L.B."/>
            <person name="Cui X."/>
            <person name="Yuan T."/>
            <person name="Jiang B."/>
            <person name="Yang W."/>
            <person name="Lam T.T.-Y."/>
            <person name="Chang Q."/>
            <person name="Ding S."/>
            <person name="Wang X."/>
            <person name="Zhu J."/>
            <person name="Ruan X."/>
            <person name="Zhao L."/>
            <person name="Wei J."/>
            <person name="Que T."/>
            <person name="Du C."/>
            <person name="Cheng J."/>
            <person name="Dai P."/>
            <person name="Han X."/>
            <person name="Huang E."/>
            <person name="Gao Y."/>
            <person name="Liu J."/>
            <person name="Shao H."/>
            <person name="Ye R."/>
            <person name="Li L."/>
            <person name="Wei W."/>
            <person name="Wang X."/>
            <person name="Wang C."/>
            <person name="Huo Q."/>
            <person name="Li W."/>
            <person name="Guo W."/>
            <person name="Chen H."/>
            <person name="Chen S."/>
            <person name="Zhou L."/>
            <person name="Zhou L."/>
            <person name="Ni X."/>
            <person name="Tian J."/>
            <person name="Zhou Y."/>
            <person name="Sheng Y."/>
            <person name="Liu T."/>
            <person name="Pan Y."/>
            <person name="Xia L."/>
            <person name="Li J."/>
            <person name="Zhao F."/>
            <person name="Cao W."/>
        </authorList>
    </citation>
    <scope>NUCLEOTIDE SEQUENCE</scope>
    <source>
        <strain evidence="2">Rsan-2018</strain>
        <tissue evidence="2">Larvae</tissue>
    </source>
</reference>
<feature type="domain" description="Brinker DNA-binding" evidence="1">
    <location>
        <begin position="9"/>
        <end position="49"/>
    </location>
</feature>
<name>A0A9D4PNI7_RHISA</name>
<protein>
    <recommendedName>
        <fullName evidence="1">Brinker DNA-binding domain-containing protein</fullName>
    </recommendedName>
</protein>
<evidence type="ECO:0000313" key="2">
    <source>
        <dbReference type="EMBL" id="KAH7947081.1"/>
    </source>
</evidence>
<dbReference type="OMA" id="CPAREPQ"/>